<gene>
    <name evidence="3" type="ORF">JW984_10325</name>
</gene>
<reference evidence="3" key="1">
    <citation type="journal article" date="2021" name="Environ. Microbiol.">
        <title>Genomic characterization of three novel Desulfobacterota classes expand the metabolic and phylogenetic diversity of the phylum.</title>
        <authorList>
            <person name="Murphy C.L."/>
            <person name="Biggerstaff J."/>
            <person name="Eichhorn A."/>
            <person name="Ewing E."/>
            <person name="Shahan R."/>
            <person name="Soriano D."/>
            <person name="Stewart S."/>
            <person name="VanMol K."/>
            <person name="Walker R."/>
            <person name="Walters P."/>
            <person name="Elshahed M.S."/>
            <person name="Youssef N.H."/>
        </authorList>
    </citation>
    <scope>NUCLEOTIDE SEQUENCE</scope>
    <source>
        <strain evidence="3">Zod_Metabat.24</strain>
    </source>
</reference>
<dbReference type="AlphaFoldDB" id="A0A9D8KF47"/>
<dbReference type="PANTHER" id="PTHR42708:SF1">
    <property type="entry name" value="GLIDING MOTILITY PROTEIN MGLA"/>
    <property type="match status" value="1"/>
</dbReference>
<sequence length="170" mass="19231">MARLKVVVTGPFNSGKTQYIKTLSEIDVITTERKITAADLALIKEETTVAMDFGKVTRRDDKIYLFGTPGQEHFQIMWEVLTENMLGFIVIVDSTDKSRFKDAKKIIKFFLDILEEPFVVGANKQDLPNALSVDELRKELDLPEDALIMPLVAKDKESAEKVLDLLVENI</sequence>
<organism evidence="3 4">
    <name type="scientific">Candidatus Zymogenus saltonus</name>
    <dbReference type="NCBI Taxonomy" id="2844893"/>
    <lineage>
        <taxon>Bacteria</taxon>
        <taxon>Deltaproteobacteria</taxon>
        <taxon>Candidatus Zymogenia</taxon>
        <taxon>Candidatus Zymogeniales</taxon>
        <taxon>Candidatus Zymogenaceae</taxon>
        <taxon>Candidatus Zymogenus</taxon>
    </lineage>
</organism>
<keyword evidence="2" id="KW-0342">GTP-binding</keyword>
<keyword evidence="1" id="KW-0547">Nucleotide-binding</keyword>
<dbReference type="Pfam" id="PF00025">
    <property type="entry name" value="Arf"/>
    <property type="match status" value="1"/>
</dbReference>
<dbReference type="InterPro" id="IPR006689">
    <property type="entry name" value="Small_GTPase_ARF/SAR"/>
</dbReference>
<accession>A0A9D8KF47</accession>
<evidence type="ECO:0000313" key="4">
    <source>
        <dbReference type="Proteomes" id="UP000809273"/>
    </source>
</evidence>
<proteinExistence type="predicted"/>
<evidence type="ECO:0000256" key="1">
    <source>
        <dbReference type="ARBA" id="ARBA00022741"/>
    </source>
</evidence>
<dbReference type="SUPFAM" id="SSF52540">
    <property type="entry name" value="P-loop containing nucleoside triphosphate hydrolases"/>
    <property type="match status" value="1"/>
</dbReference>
<dbReference type="InterPro" id="IPR052705">
    <property type="entry name" value="Gliding_Motility_GTPase"/>
</dbReference>
<dbReference type="EMBL" id="JAFGIX010000052">
    <property type="protein sequence ID" value="MBN1573579.1"/>
    <property type="molecule type" value="Genomic_DNA"/>
</dbReference>
<dbReference type="Gene3D" id="3.40.50.300">
    <property type="entry name" value="P-loop containing nucleotide triphosphate hydrolases"/>
    <property type="match status" value="1"/>
</dbReference>
<dbReference type="Proteomes" id="UP000809273">
    <property type="component" value="Unassembled WGS sequence"/>
</dbReference>
<dbReference type="InterPro" id="IPR027417">
    <property type="entry name" value="P-loop_NTPase"/>
</dbReference>
<name>A0A9D8KF47_9DELT</name>
<evidence type="ECO:0000313" key="3">
    <source>
        <dbReference type="EMBL" id="MBN1573579.1"/>
    </source>
</evidence>
<dbReference type="PANTHER" id="PTHR42708">
    <property type="entry name" value="ATP/GTP-BINDING PROTEIN-RELATED"/>
    <property type="match status" value="1"/>
</dbReference>
<dbReference type="PRINTS" id="PR00449">
    <property type="entry name" value="RASTRNSFRMNG"/>
</dbReference>
<dbReference type="GO" id="GO:0005525">
    <property type="term" value="F:GTP binding"/>
    <property type="evidence" value="ECO:0007669"/>
    <property type="project" value="UniProtKB-KW"/>
</dbReference>
<protein>
    <submittedName>
        <fullName evidence="3">ATP/GTP-binding protein</fullName>
    </submittedName>
</protein>
<evidence type="ECO:0000256" key="2">
    <source>
        <dbReference type="ARBA" id="ARBA00023134"/>
    </source>
</evidence>
<dbReference type="GO" id="GO:0003924">
    <property type="term" value="F:GTPase activity"/>
    <property type="evidence" value="ECO:0007669"/>
    <property type="project" value="InterPro"/>
</dbReference>
<comment type="caution">
    <text evidence="3">The sequence shown here is derived from an EMBL/GenBank/DDBJ whole genome shotgun (WGS) entry which is preliminary data.</text>
</comment>
<reference evidence="3" key="2">
    <citation type="submission" date="2021-01" db="EMBL/GenBank/DDBJ databases">
        <authorList>
            <person name="Hahn C.R."/>
            <person name="Youssef N.H."/>
            <person name="Elshahed M."/>
        </authorList>
    </citation>
    <scope>NUCLEOTIDE SEQUENCE</scope>
    <source>
        <strain evidence="3">Zod_Metabat.24</strain>
    </source>
</reference>